<feature type="domain" description="DUF6590" evidence="2">
    <location>
        <begin position="160"/>
        <end position="306"/>
    </location>
</feature>
<organism evidence="3 4">
    <name type="scientific">Lophiostoma macrostomum CBS 122681</name>
    <dbReference type="NCBI Taxonomy" id="1314788"/>
    <lineage>
        <taxon>Eukaryota</taxon>
        <taxon>Fungi</taxon>
        <taxon>Dikarya</taxon>
        <taxon>Ascomycota</taxon>
        <taxon>Pezizomycotina</taxon>
        <taxon>Dothideomycetes</taxon>
        <taxon>Pleosporomycetidae</taxon>
        <taxon>Pleosporales</taxon>
        <taxon>Lophiostomataceae</taxon>
        <taxon>Lophiostoma</taxon>
    </lineage>
</organism>
<keyword evidence="4" id="KW-1185">Reference proteome</keyword>
<evidence type="ECO:0000259" key="2">
    <source>
        <dbReference type="Pfam" id="PF20233"/>
    </source>
</evidence>
<dbReference type="InterPro" id="IPR046497">
    <property type="entry name" value="DUF6590"/>
</dbReference>
<reference evidence="3" key="1">
    <citation type="journal article" date="2020" name="Stud. Mycol.">
        <title>101 Dothideomycetes genomes: a test case for predicting lifestyles and emergence of pathogens.</title>
        <authorList>
            <person name="Haridas S."/>
            <person name="Albert R."/>
            <person name="Binder M."/>
            <person name="Bloem J."/>
            <person name="Labutti K."/>
            <person name="Salamov A."/>
            <person name="Andreopoulos B."/>
            <person name="Baker S."/>
            <person name="Barry K."/>
            <person name="Bills G."/>
            <person name="Bluhm B."/>
            <person name="Cannon C."/>
            <person name="Castanera R."/>
            <person name="Culley D."/>
            <person name="Daum C."/>
            <person name="Ezra D."/>
            <person name="Gonzalez J."/>
            <person name="Henrissat B."/>
            <person name="Kuo A."/>
            <person name="Liang C."/>
            <person name="Lipzen A."/>
            <person name="Lutzoni F."/>
            <person name="Magnuson J."/>
            <person name="Mondo S."/>
            <person name="Nolan M."/>
            <person name="Ohm R."/>
            <person name="Pangilinan J."/>
            <person name="Park H.-J."/>
            <person name="Ramirez L."/>
            <person name="Alfaro M."/>
            <person name="Sun H."/>
            <person name="Tritt A."/>
            <person name="Yoshinaga Y."/>
            <person name="Zwiers L.-H."/>
            <person name="Turgeon B."/>
            <person name="Goodwin S."/>
            <person name="Spatafora J."/>
            <person name="Crous P."/>
            <person name="Grigoriev I."/>
        </authorList>
    </citation>
    <scope>NUCLEOTIDE SEQUENCE</scope>
    <source>
        <strain evidence="3">CBS 122681</strain>
    </source>
</reference>
<dbReference type="Pfam" id="PF20233">
    <property type="entry name" value="DUF6590"/>
    <property type="match status" value="1"/>
</dbReference>
<name>A0A6A6TAV8_9PLEO</name>
<evidence type="ECO:0000256" key="1">
    <source>
        <dbReference type="SAM" id="MobiDB-lite"/>
    </source>
</evidence>
<protein>
    <recommendedName>
        <fullName evidence="2">DUF6590 domain-containing protein</fullName>
    </recommendedName>
</protein>
<feature type="region of interest" description="Disordered" evidence="1">
    <location>
        <begin position="43"/>
        <end position="88"/>
    </location>
</feature>
<sequence>MASRPHGVWGLEDDRFWQMVYDKTGSLVASGHIWTRNGGQEETASLLSSADSQSSSPRPSYVHPVPLPTGPPGSTQSPQTSQSSRAAQITETNASNISYLASNATTHPPSSRSSNLIPDLHKVAGGDPPSRHITTADRSMKYEKLDATYRRLSARIHAPFFVPGRVFQMLWTDPDEDRALVESYGSSSFDLDRVLEHISSKIRRFVVLKNKGTFSLCVPVQSYQTQVGRKPFAESQVIVYIGPSHTQSPPLLRGEKMDMLRICVAPDFGSDLPPDLHIDFQEPYTIEHDCKVRDIGTVAYEHLHLLIIYSTQAMALACNSSQGVKCLRT</sequence>
<evidence type="ECO:0000313" key="4">
    <source>
        <dbReference type="Proteomes" id="UP000799324"/>
    </source>
</evidence>
<dbReference type="Proteomes" id="UP000799324">
    <property type="component" value="Unassembled WGS sequence"/>
</dbReference>
<dbReference type="OrthoDB" id="3559580at2759"/>
<dbReference type="EMBL" id="MU004336">
    <property type="protein sequence ID" value="KAF2656447.1"/>
    <property type="molecule type" value="Genomic_DNA"/>
</dbReference>
<feature type="compositionally biased region" description="Low complexity" evidence="1">
    <location>
        <begin position="44"/>
        <end position="60"/>
    </location>
</feature>
<evidence type="ECO:0000313" key="3">
    <source>
        <dbReference type="EMBL" id="KAF2656447.1"/>
    </source>
</evidence>
<accession>A0A6A6TAV8</accession>
<feature type="compositionally biased region" description="Low complexity" evidence="1">
    <location>
        <begin position="72"/>
        <end position="84"/>
    </location>
</feature>
<proteinExistence type="predicted"/>
<gene>
    <name evidence="3" type="ORF">K491DRAFT_777984</name>
</gene>
<dbReference type="AlphaFoldDB" id="A0A6A6TAV8"/>